<dbReference type="CDD" id="cd03357">
    <property type="entry name" value="LbH_MAT_GAT"/>
    <property type="match status" value="1"/>
</dbReference>
<proteinExistence type="inferred from homology"/>
<dbReference type="Pfam" id="PF00132">
    <property type="entry name" value="Hexapep"/>
    <property type="match status" value="1"/>
</dbReference>
<evidence type="ECO:0000256" key="1">
    <source>
        <dbReference type="ARBA" id="ARBA00007274"/>
    </source>
</evidence>
<name>A0A7W8HBD4_9FIRM</name>
<comment type="similarity">
    <text evidence="1 5">Belongs to the transferase hexapeptide repeat family.</text>
</comment>
<keyword evidence="4 5" id="KW-0012">Acyltransferase</keyword>
<dbReference type="AlphaFoldDB" id="A0A7W8HBD4"/>
<feature type="domain" description="Maltose/galactoside acetyltransferase" evidence="6">
    <location>
        <begin position="5"/>
        <end position="59"/>
    </location>
</feature>
<dbReference type="RefSeq" id="WP_183773266.1">
    <property type="nucleotide sequence ID" value="NZ_JACHFW010000005.1"/>
</dbReference>
<dbReference type="GO" id="GO:0008870">
    <property type="term" value="F:galactoside O-acetyltransferase activity"/>
    <property type="evidence" value="ECO:0007669"/>
    <property type="project" value="TreeGrafter"/>
</dbReference>
<dbReference type="Proteomes" id="UP000543642">
    <property type="component" value="Unassembled WGS sequence"/>
</dbReference>
<dbReference type="Pfam" id="PF12464">
    <property type="entry name" value="Mac"/>
    <property type="match status" value="1"/>
</dbReference>
<keyword evidence="3" id="KW-0677">Repeat</keyword>
<dbReference type="InterPro" id="IPR011004">
    <property type="entry name" value="Trimer_LpxA-like_sf"/>
</dbReference>
<dbReference type="SUPFAM" id="SSF51161">
    <property type="entry name" value="Trimeric LpxA-like enzymes"/>
    <property type="match status" value="1"/>
</dbReference>
<keyword evidence="2 5" id="KW-0808">Transferase</keyword>
<dbReference type="SMART" id="SM01266">
    <property type="entry name" value="Mac"/>
    <property type="match status" value="1"/>
</dbReference>
<organism evidence="7 8">
    <name type="scientific">Catenibacillus scindens</name>
    <dbReference type="NCBI Taxonomy" id="673271"/>
    <lineage>
        <taxon>Bacteria</taxon>
        <taxon>Bacillati</taxon>
        <taxon>Bacillota</taxon>
        <taxon>Clostridia</taxon>
        <taxon>Lachnospirales</taxon>
        <taxon>Lachnospiraceae</taxon>
        <taxon>Catenibacillus</taxon>
    </lineage>
</organism>
<evidence type="ECO:0000256" key="5">
    <source>
        <dbReference type="RuleBase" id="RU367021"/>
    </source>
</evidence>
<evidence type="ECO:0000256" key="2">
    <source>
        <dbReference type="ARBA" id="ARBA00022679"/>
    </source>
</evidence>
<dbReference type="InterPro" id="IPR001451">
    <property type="entry name" value="Hexapep"/>
</dbReference>
<reference evidence="7 8" key="1">
    <citation type="submission" date="2020-08" db="EMBL/GenBank/DDBJ databases">
        <title>Genomic Encyclopedia of Type Strains, Phase IV (KMG-IV): sequencing the most valuable type-strain genomes for metagenomic binning, comparative biology and taxonomic classification.</title>
        <authorList>
            <person name="Goeker M."/>
        </authorList>
    </citation>
    <scope>NUCLEOTIDE SEQUENCE [LARGE SCALE GENOMIC DNA]</scope>
    <source>
        <strain evidence="7 8">DSM 106146</strain>
    </source>
</reference>
<comment type="caution">
    <text evidence="7">The sequence shown here is derived from an EMBL/GenBank/DDBJ whole genome shotgun (WGS) entry which is preliminary data.</text>
</comment>
<dbReference type="FunFam" id="2.160.10.10:FF:000008">
    <property type="entry name" value="Maltose O-acetyltransferase"/>
    <property type="match status" value="1"/>
</dbReference>
<protein>
    <recommendedName>
        <fullName evidence="5">Acetyltransferase</fullName>
        <ecNumber evidence="5">2.3.1.-</ecNumber>
    </recommendedName>
</protein>
<keyword evidence="8" id="KW-1185">Reference proteome</keyword>
<dbReference type="InterPro" id="IPR024688">
    <property type="entry name" value="Mac_dom"/>
</dbReference>
<evidence type="ECO:0000256" key="4">
    <source>
        <dbReference type="ARBA" id="ARBA00023315"/>
    </source>
</evidence>
<dbReference type="PANTHER" id="PTHR43017">
    <property type="entry name" value="GALACTOSIDE O-ACETYLTRANSFERASE"/>
    <property type="match status" value="1"/>
</dbReference>
<evidence type="ECO:0000259" key="6">
    <source>
        <dbReference type="SMART" id="SM01266"/>
    </source>
</evidence>
<dbReference type="Gene3D" id="2.160.10.10">
    <property type="entry name" value="Hexapeptide repeat proteins"/>
    <property type="match status" value="1"/>
</dbReference>
<evidence type="ECO:0000313" key="8">
    <source>
        <dbReference type="Proteomes" id="UP000543642"/>
    </source>
</evidence>
<dbReference type="PANTHER" id="PTHR43017:SF1">
    <property type="entry name" value="ACETYLTRANSFERASE YJL218W-RELATED"/>
    <property type="match status" value="1"/>
</dbReference>
<evidence type="ECO:0000256" key="3">
    <source>
        <dbReference type="ARBA" id="ARBA00022737"/>
    </source>
</evidence>
<dbReference type="EMBL" id="JACHFW010000005">
    <property type="protein sequence ID" value="MBB5264582.1"/>
    <property type="molecule type" value="Genomic_DNA"/>
</dbReference>
<sequence length="199" mass="21881">MKTEREKMTDGEIYMTGDAHLMKDKSRARTLAARYNGTTEEEGDLRRSLLKELLGSCDDEIFIKPPFKCDYGYNIFVGKKFFANFDCVMLDAAPIYIGDNCLMGPKTCVYAVNHPMTAAERATGAAKGKAVHIGDNVWFGGNCVVLPGVTIGDNVVVGAGSVVVHDLPDNCLAVGNPARVVRYIDQEERNEFSYILDLD</sequence>
<dbReference type="EC" id="2.3.1.-" evidence="5"/>
<evidence type="ECO:0000313" key="7">
    <source>
        <dbReference type="EMBL" id="MBB5264582.1"/>
    </source>
</evidence>
<accession>A0A7W8HBD4</accession>
<dbReference type="InterPro" id="IPR039369">
    <property type="entry name" value="LacA-like"/>
</dbReference>
<gene>
    <name evidence="7" type="ORF">HNP82_001709</name>
</gene>